<keyword evidence="6" id="KW-0418">Kinase</keyword>
<keyword evidence="3" id="KW-0723">Serine/threonine-protein kinase</keyword>
<dbReference type="InterPro" id="IPR017441">
    <property type="entry name" value="Protein_kinase_ATP_BS"/>
</dbReference>
<evidence type="ECO:0000256" key="11">
    <source>
        <dbReference type="SAM" id="MobiDB-lite"/>
    </source>
</evidence>
<dbReference type="AlphaFoldDB" id="A0ABC9DGN4"/>
<dbReference type="InterPro" id="IPR011009">
    <property type="entry name" value="Kinase-like_dom_sf"/>
</dbReference>
<dbReference type="Gene3D" id="1.10.510.10">
    <property type="entry name" value="Transferase(Phosphotransferase) domain 1"/>
    <property type="match status" value="2"/>
</dbReference>
<protein>
    <recommendedName>
        <fullName evidence="2">mitogen-activated protein kinase kinase kinase</fullName>
        <ecNumber evidence="2">2.7.11.25</ecNumber>
    </recommendedName>
</protein>
<evidence type="ECO:0000256" key="1">
    <source>
        <dbReference type="ARBA" id="ARBA00006529"/>
    </source>
</evidence>
<dbReference type="FunFam" id="1.10.510.10:FF:000870">
    <property type="entry name" value="OSJNBa0016N04.16-like protein"/>
    <property type="match status" value="1"/>
</dbReference>
<dbReference type="EMBL" id="OZ075143">
    <property type="protein sequence ID" value="CAL5039060.1"/>
    <property type="molecule type" value="Genomic_DNA"/>
</dbReference>
<feature type="region of interest" description="Disordered" evidence="11">
    <location>
        <begin position="423"/>
        <end position="499"/>
    </location>
</feature>
<feature type="binding site" evidence="10">
    <location>
        <position position="66"/>
    </location>
    <ligand>
        <name>ATP</name>
        <dbReference type="ChEBI" id="CHEBI:30616"/>
    </ligand>
</feature>
<dbReference type="Pfam" id="PF00069">
    <property type="entry name" value="Pkinase"/>
    <property type="match status" value="2"/>
</dbReference>
<accession>A0ABC9DGN4</accession>
<dbReference type="PROSITE" id="PS00108">
    <property type="entry name" value="PROTEIN_KINASE_ST"/>
    <property type="match status" value="2"/>
</dbReference>
<evidence type="ECO:0000256" key="6">
    <source>
        <dbReference type="ARBA" id="ARBA00022777"/>
    </source>
</evidence>
<dbReference type="InterPro" id="IPR050538">
    <property type="entry name" value="MAP_kinase_kinase_kinase"/>
</dbReference>
<dbReference type="InterPro" id="IPR008271">
    <property type="entry name" value="Ser/Thr_kinase_AS"/>
</dbReference>
<name>A0ABC9DGN4_9POAL</name>
<evidence type="ECO:0000256" key="5">
    <source>
        <dbReference type="ARBA" id="ARBA00022741"/>
    </source>
</evidence>
<evidence type="ECO:0000256" key="10">
    <source>
        <dbReference type="PROSITE-ProRule" id="PRU10141"/>
    </source>
</evidence>
<dbReference type="GO" id="GO:0005524">
    <property type="term" value="F:ATP binding"/>
    <property type="evidence" value="ECO:0007669"/>
    <property type="project" value="UniProtKB-UniRule"/>
</dbReference>
<keyword evidence="7 10" id="KW-0067">ATP-binding</keyword>
<keyword evidence="5 10" id="KW-0547">Nucleotide-binding</keyword>
<dbReference type="Proteomes" id="UP001497457">
    <property type="component" value="Chromosome 33rd"/>
</dbReference>
<dbReference type="SUPFAM" id="SSF56112">
    <property type="entry name" value="Protein kinase-like (PK-like)"/>
    <property type="match status" value="2"/>
</dbReference>
<dbReference type="InterPro" id="IPR000719">
    <property type="entry name" value="Prot_kinase_dom"/>
</dbReference>
<dbReference type="FunFam" id="3.30.200.20:FF:000465">
    <property type="entry name" value="Cysteine-rich receptor-like protein kinase 6"/>
    <property type="match status" value="1"/>
</dbReference>
<gene>
    <name evidence="13" type="ORF">URODEC1_LOCUS85334</name>
</gene>
<evidence type="ECO:0000259" key="12">
    <source>
        <dbReference type="PROSITE" id="PS50011"/>
    </source>
</evidence>
<comment type="catalytic activity">
    <reaction evidence="9">
        <text>L-seryl-[protein] + ATP = O-phospho-L-seryl-[protein] + ADP + H(+)</text>
        <dbReference type="Rhea" id="RHEA:17989"/>
        <dbReference type="Rhea" id="RHEA-COMP:9863"/>
        <dbReference type="Rhea" id="RHEA-COMP:11604"/>
        <dbReference type="ChEBI" id="CHEBI:15378"/>
        <dbReference type="ChEBI" id="CHEBI:29999"/>
        <dbReference type="ChEBI" id="CHEBI:30616"/>
        <dbReference type="ChEBI" id="CHEBI:83421"/>
        <dbReference type="ChEBI" id="CHEBI:456216"/>
        <dbReference type="EC" id="2.7.11.25"/>
    </reaction>
</comment>
<dbReference type="SMART" id="SM00220">
    <property type="entry name" value="S_TKc"/>
    <property type="match status" value="2"/>
</dbReference>
<evidence type="ECO:0000256" key="7">
    <source>
        <dbReference type="ARBA" id="ARBA00022840"/>
    </source>
</evidence>
<evidence type="ECO:0000256" key="2">
    <source>
        <dbReference type="ARBA" id="ARBA00012406"/>
    </source>
</evidence>
<dbReference type="Gene3D" id="3.30.200.20">
    <property type="entry name" value="Phosphorylase Kinase, domain 1"/>
    <property type="match status" value="1"/>
</dbReference>
<dbReference type="PANTHER" id="PTHR48016">
    <property type="entry name" value="MAP KINASE KINASE KINASE SSK2-RELATED-RELATED"/>
    <property type="match status" value="1"/>
</dbReference>
<dbReference type="PROSITE" id="PS00107">
    <property type="entry name" value="PROTEIN_KINASE_ATP"/>
    <property type="match status" value="2"/>
</dbReference>
<dbReference type="PROSITE" id="PS50011">
    <property type="entry name" value="PROTEIN_KINASE_DOM"/>
    <property type="match status" value="2"/>
</dbReference>
<evidence type="ECO:0000313" key="13">
    <source>
        <dbReference type="EMBL" id="CAL5039060.1"/>
    </source>
</evidence>
<dbReference type="EC" id="2.7.11.25" evidence="2"/>
<evidence type="ECO:0000256" key="3">
    <source>
        <dbReference type="ARBA" id="ARBA00022527"/>
    </source>
</evidence>
<feature type="domain" description="Protein kinase" evidence="12">
    <location>
        <begin position="37"/>
        <end position="325"/>
    </location>
</feature>
<proteinExistence type="inferred from homology"/>
<sequence>MYGDSSRYNKLKSMVQDGSSEPCNVTLEYLRNITNNFSDERILGEGGFGTVYKGVLPNGEMIAVKKLNSSIPGVKDKHFQNEAYHLMRLKHPNVVLLVGWCSETENIYVQYNGKYICAEKSERLLCLEYMPKGSLRGYLSDEASGLGWETRYKIIEGICYGLHYLHDEWQPGAPIIHMDLKPANILLDNNMVPKIADFGLSRLFSEEKTWTCTINRDGTLGYMAPEYIHRGVISTKSDIFSLGVIIIEIVTGHRDYPDETGISPQEFSELVLKNWINRLENTAGYTKLSYQQIKRCIRIGLACVELDRSKRPPTSQIIKMLHPESSSRKKVWASTSEEPQKYTSSLQEECQSRKIEIDRPASLAGSAVCFGDLGDSLRIGRSGDAGGDVRFICQSLGLSGPDEFAIPIAEWEAHKALRSCTSVSSARLNPGRTARDSPLRHEDAEKPSRPEGTEPELLVTRDDPIEALEPTAWLDPNAKRTAGGGGINGVRPQPLLKPPPSMTLPVAGWAGSAWDILRSFAPDEEQLFPGSRSGRGYLGHQDAVKEDEENSLLLTKNDDGTSSTTNESMVYISPNERVRKKMKIRSWNRGVLLGSGSFGTVYEGISDAGVFFAVKEVNLFEQGSNAKQCVFQLEQEIALLSQFEHENIVQYYGTDVEDSKLYILLELVTQGSLASLYQKYRLRDTHVSTYTRQILNGLTYLHERNVVHRDIKCANILVHANGSVKLADFGLAKEITKFNVVKSCKGTVYWMAPEVVNPKKTYGPAADIWSLGCTVLEMLTRQIPYPDLEWTQALYTIGRGEAPAIPSTLSKDARDFISQCVKPNPEDRPSASKLLEHPFVDRLIRSVRSTRISSCSNSSTSGIN</sequence>
<dbReference type="GO" id="GO:1902065">
    <property type="term" value="P:response to L-glutamate"/>
    <property type="evidence" value="ECO:0007669"/>
    <property type="project" value="UniProtKB-ARBA"/>
</dbReference>
<keyword evidence="4" id="KW-0808">Transferase</keyword>
<dbReference type="FunFam" id="1.10.510.10:FF:000359">
    <property type="entry name" value="Mitogen-activated protein kinase 1, putative, expressed"/>
    <property type="match status" value="1"/>
</dbReference>
<feature type="domain" description="Protein kinase" evidence="12">
    <location>
        <begin position="587"/>
        <end position="840"/>
    </location>
</feature>
<evidence type="ECO:0000256" key="4">
    <source>
        <dbReference type="ARBA" id="ARBA00022679"/>
    </source>
</evidence>
<dbReference type="FunFam" id="3.30.200.20:FF:000713">
    <property type="entry name" value="Mitogen-activated protein kinase 1, putative, expressed"/>
    <property type="match status" value="1"/>
</dbReference>
<dbReference type="PANTHER" id="PTHR48016:SF29">
    <property type="entry name" value="MITOGEN-ACTIVATED PROTEIN KINASE KINASE KINASE 1-RELATED"/>
    <property type="match status" value="1"/>
</dbReference>
<organism evidence="13 14">
    <name type="scientific">Urochloa decumbens</name>
    <dbReference type="NCBI Taxonomy" id="240449"/>
    <lineage>
        <taxon>Eukaryota</taxon>
        <taxon>Viridiplantae</taxon>
        <taxon>Streptophyta</taxon>
        <taxon>Embryophyta</taxon>
        <taxon>Tracheophyta</taxon>
        <taxon>Spermatophyta</taxon>
        <taxon>Magnoliopsida</taxon>
        <taxon>Liliopsida</taxon>
        <taxon>Poales</taxon>
        <taxon>Poaceae</taxon>
        <taxon>PACMAD clade</taxon>
        <taxon>Panicoideae</taxon>
        <taxon>Panicodae</taxon>
        <taxon>Paniceae</taxon>
        <taxon>Melinidinae</taxon>
        <taxon>Urochloa</taxon>
    </lineage>
</organism>
<reference evidence="14" key="1">
    <citation type="submission" date="2024-06" db="EMBL/GenBank/DDBJ databases">
        <authorList>
            <person name="Ryan C."/>
        </authorList>
    </citation>
    <scope>NUCLEOTIDE SEQUENCE [LARGE SCALE GENOMIC DNA]</scope>
</reference>
<feature type="compositionally biased region" description="Basic and acidic residues" evidence="11">
    <location>
        <begin position="433"/>
        <end position="452"/>
    </location>
</feature>
<comment type="similarity">
    <text evidence="1">Belongs to the protein kinase superfamily. STE Ser/Thr protein kinase family. MAP kinase kinase kinase subfamily.</text>
</comment>
<dbReference type="GO" id="GO:0004709">
    <property type="term" value="F:MAP kinase kinase kinase activity"/>
    <property type="evidence" value="ECO:0007669"/>
    <property type="project" value="UniProtKB-EC"/>
</dbReference>
<feature type="binding site" evidence="10">
    <location>
        <position position="615"/>
    </location>
    <ligand>
        <name>ATP</name>
        <dbReference type="ChEBI" id="CHEBI:30616"/>
    </ligand>
</feature>
<evidence type="ECO:0000256" key="8">
    <source>
        <dbReference type="ARBA" id="ARBA00047559"/>
    </source>
</evidence>
<comment type="catalytic activity">
    <reaction evidence="8">
        <text>L-threonyl-[protein] + ATP = O-phospho-L-threonyl-[protein] + ADP + H(+)</text>
        <dbReference type="Rhea" id="RHEA:46608"/>
        <dbReference type="Rhea" id="RHEA-COMP:11060"/>
        <dbReference type="Rhea" id="RHEA-COMP:11605"/>
        <dbReference type="ChEBI" id="CHEBI:15378"/>
        <dbReference type="ChEBI" id="CHEBI:30013"/>
        <dbReference type="ChEBI" id="CHEBI:30616"/>
        <dbReference type="ChEBI" id="CHEBI:61977"/>
        <dbReference type="ChEBI" id="CHEBI:456216"/>
        <dbReference type="EC" id="2.7.11.25"/>
    </reaction>
</comment>
<reference evidence="13 14" key="2">
    <citation type="submission" date="2024-10" db="EMBL/GenBank/DDBJ databases">
        <authorList>
            <person name="Ryan C."/>
        </authorList>
    </citation>
    <scope>NUCLEOTIDE SEQUENCE [LARGE SCALE GENOMIC DNA]</scope>
</reference>
<keyword evidence="14" id="KW-1185">Reference proteome</keyword>
<evidence type="ECO:0000313" key="14">
    <source>
        <dbReference type="Proteomes" id="UP001497457"/>
    </source>
</evidence>
<evidence type="ECO:0000256" key="9">
    <source>
        <dbReference type="ARBA" id="ARBA00048329"/>
    </source>
</evidence>